<dbReference type="Gene3D" id="1.10.287.470">
    <property type="entry name" value="Helix hairpin bin"/>
    <property type="match status" value="1"/>
</dbReference>
<protein>
    <submittedName>
        <fullName evidence="5">Efflux RND transporter periplasmic adaptor subunit</fullName>
    </submittedName>
</protein>
<keyword evidence="6" id="KW-1185">Reference proteome</keyword>
<dbReference type="Pfam" id="PF25967">
    <property type="entry name" value="RND-MFP_C"/>
    <property type="match status" value="1"/>
</dbReference>
<dbReference type="InterPro" id="IPR006143">
    <property type="entry name" value="RND_pump_MFP"/>
</dbReference>
<name>A0ABS2CC50_9NEIS</name>
<organism evidence="5 6">
    <name type="scientific">Deefgea chitinilytica</name>
    <dbReference type="NCBI Taxonomy" id="570276"/>
    <lineage>
        <taxon>Bacteria</taxon>
        <taxon>Pseudomonadati</taxon>
        <taxon>Pseudomonadota</taxon>
        <taxon>Betaproteobacteria</taxon>
        <taxon>Neisseriales</taxon>
        <taxon>Chitinibacteraceae</taxon>
        <taxon>Deefgea</taxon>
    </lineage>
</organism>
<evidence type="ECO:0000259" key="3">
    <source>
        <dbReference type="Pfam" id="PF25954"/>
    </source>
</evidence>
<sequence>MFMSIIDAKFTLIMRNTIALSVAVSTLVACKPADEAPPVEVRTVKTITVGKTDGTDLTVLSGTVQAQNQVNLAFRVDGRMVSRSVDVGDQVKAGQEVAVLSPETEQSGVIAAEANVEGARALLIEARANEKRNRYLLSQNFISQAAFDRIVQQAQSAEAQFNSAKANLDIARTRLGFTKLISGVTGVVTAVGAEPGEVVQGGRMVVEVATNDGLDAVFNIPPQLKETAPENPKITISLATDPRVTAEGRVREVAPRADPITGSFRVRVSIINPPAAMRLGTTVTGRIKIDTPPGFEIPSSALNRTNNSTAVWVVDPKTSLVNLRNVDVVHSSLASVTVGKGLNAGDIVVTAGVQALRPNQKVNTARGDK</sequence>
<proteinExistence type="inferred from homology"/>
<dbReference type="Pfam" id="PF25954">
    <property type="entry name" value="Beta-barrel_RND_2"/>
    <property type="match status" value="1"/>
</dbReference>
<comment type="caution">
    <text evidence="5">The sequence shown here is derived from an EMBL/GenBank/DDBJ whole genome shotgun (WGS) entry which is preliminary data.</text>
</comment>
<dbReference type="NCBIfam" id="TIGR01730">
    <property type="entry name" value="RND_mfp"/>
    <property type="match status" value="1"/>
</dbReference>
<dbReference type="InterPro" id="IPR058792">
    <property type="entry name" value="Beta-barrel_RND_2"/>
</dbReference>
<evidence type="ECO:0000313" key="5">
    <source>
        <dbReference type="EMBL" id="MBM5571719.1"/>
    </source>
</evidence>
<dbReference type="InterPro" id="IPR058627">
    <property type="entry name" value="MdtA-like_C"/>
</dbReference>
<evidence type="ECO:0000256" key="1">
    <source>
        <dbReference type="ARBA" id="ARBA00009477"/>
    </source>
</evidence>
<dbReference type="PANTHER" id="PTHR30469">
    <property type="entry name" value="MULTIDRUG RESISTANCE PROTEIN MDTA"/>
    <property type="match status" value="1"/>
</dbReference>
<comment type="similarity">
    <text evidence="1">Belongs to the membrane fusion protein (MFP) (TC 8.A.1) family.</text>
</comment>
<dbReference type="Pfam" id="PF25876">
    <property type="entry name" value="HH_MFP_RND"/>
    <property type="match status" value="1"/>
</dbReference>
<dbReference type="InterPro" id="IPR058624">
    <property type="entry name" value="MdtA-like_HH"/>
</dbReference>
<evidence type="ECO:0000259" key="2">
    <source>
        <dbReference type="Pfam" id="PF25876"/>
    </source>
</evidence>
<feature type="domain" description="CusB-like beta-barrel" evidence="3">
    <location>
        <begin position="230"/>
        <end position="287"/>
    </location>
</feature>
<gene>
    <name evidence="5" type="ORF">GM173_09015</name>
</gene>
<dbReference type="PANTHER" id="PTHR30469:SF38">
    <property type="entry name" value="HLYD FAMILY SECRETION PROTEIN"/>
    <property type="match status" value="1"/>
</dbReference>
<dbReference type="Gene3D" id="2.40.420.20">
    <property type="match status" value="1"/>
</dbReference>
<feature type="domain" description="Multidrug resistance protein MdtA-like alpha-helical hairpin" evidence="2">
    <location>
        <begin position="112"/>
        <end position="178"/>
    </location>
</feature>
<reference evidence="5 6" key="1">
    <citation type="submission" date="2019-11" db="EMBL/GenBank/DDBJ databases">
        <title>Novel Deefgea species.</title>
        <authorList>
            <person name="Han J.-H."/>
        </authorList>
    </citation>
    <scope>NUCLEOTIDE SEQUENCE [LARGE SCALE GENOMIC DNA]</scope>
    <source>
        <strain evidence="5 6">LMG 24817</strain>
    </source>
</reference>
<dbReference type="Gene3D" id="2.40.50.100">
    <property type="match status" value="1"/>
</dbReference>
<dbReference type="Gene3D" id="2.40.30.170">
    <property type="match status" value="1"/>
</dbReference>
<accession>A0ABS2CC50</accession>
<evidence type="ECO:0000259" key="4">
    <source>
        <dbReference type="Pfam" id="PF25967"/>
    </source>
</evidence>
<feature type="domain" description="Multidrug resistance protein MdtA-like C-terminal permuted SH3" evidence="4">
    <location>
        <begin position="297"/>
        <end position="354"/>
    </location>
</feature>
<dbReference type="SUPFAM" id="SSF111369">
    <property type="entry name" value="HlyD-like secretion proteins"/>
    <property type="match status" value="1"/>
</dbReference>
<dbReference type="Proteomes" id="UP001195660">
    <property type="component" value="Unassembled WGS sequence"/>
</dbReference>
<evidence type="ECO:0000313" key="6">
    <source>
        <dbReference type="Proteomes" id="UP001195660"/>
    </source>
</evidence>
<dbReference type="EMBL" id="WOFE01000003">
    <property type="protein sequence ID" value="MBM5571719.1"/>
    <property type="molecule type" value="Genomic_DNA"/>
</dbReference>